<evidence type="ECO:0000313" key="2">
    <source>
        <dbReference type="Proteomes" id="UP000215914"/>
    </source>
</evidence>
<reference evidence="1" key="1">
    <citation type="journal article" date="2017" name="Nature">
        <title>The sunflower genome provides insights into oil metabolism, flowering and Asterid evolution.</title>
        <authorList>
            <person name="Badouin H."/>
            <person name="Gouzy J."/>
            <person name="Grassa C.J."/>
            <person name="Murat F."/>
            <person name="Staton S.E."/>
            <person name="Cottret L."/>
            <person name="Lelandais-Briere C."/>
            <person name="Owens G.L."/>
            <person name="Carrere S."/>
            <person name="Mayjonade B."/>
            <person name="Legrand L."/>
            <person name="Gill N."/>
            <person name="Kane N.C."/>
            <person name="Bowers J.E."/>
            <person name="Hubner S."/>
            <person name="Bellec A."/>
            <person name="Berard A."/>
            <person name="Berges H."/>
            <person name="Blanchet N."/>
            <person name="Boniface M.C."/>
            <person name="Brunel D."/>
            <person name="Catrice O."/>
            <person name="Chaidir N."/>
            <person name="Claudel C."/>
            <person name="Donnadieu C."/>
            <person name="Faraut T."/>
            <person name="Fievet G."/>
            <person name="Helmstetter N."/>
            <person name="King M."/>
            <person name="Knapp S.J."/>
            <person name="Lai Z."/>
            <person name="Le Paslier M.C."/>
            <person name="Lippi Y."/>
            <person name="Lorenzon L."/>
            <person name="Mandel J.R."/>
            <person name="Marage G."/>
            <person name="Marchand G."/>
            <person name="Marquand E."/>
            <person name="Bret-Mestries E."/>
            <person name="Morien E."/>
            <person name="Nambeesan S."/>
            <person name="Nguyen T."/>
            <person name="Pegot-Espagnet P."/>
            <person name="Pouilly N."/>
            <person name="Raftis F."/>
            <person name="Sallet E."/>
            <person name="Schiex T."/>
            <person name="Thomas J."/>
            <person name="Vandecasteele C."/>
            <person name="Vares D."/>
            <person name="Vear F."/>
            <person name="Vautrin S."/>
            <person name="Crespi M."/>
            <person name="Mangin B."/>
            <person name="Burke J.M."/>
            <person name="Salse J."/>
            <person name="Munos S."/>
            <person name="Vincourt P."/>
            <person name="Rieseberg L.H."/>
            <person name="Langlade N.B."/>
        </authorList>
    </citation>
    <scope>NUCLEOTIDE SEQUENCE</scope>
    <source>
        <tissue evidence="1">Leaves</tissue>
    </source>
</reference>
<comment type="caution">
    <text evidence="1">The sequence shown here is derived from an EMBL/GenBank/DDBJ whole genome shotgun (WGS) entry which is preliminary data.</text>
</comment>
<gene>
    <name evidence="1" type="ORF">HanXRQr2_Chr01g0027231</name>
</gene>
<name>A0A9K3JWA1_HELAN</name>
<proteinExistence type="predicted"/>
<dbReference type="Gramene" id="mRNA:HanXRQr2_Chr01g0027231">
    <property type="protein sequence ID" value="mRNA:HanXRQr2_Chr01g0027231"/>
    <property type="gene ID" value="HanXRQr2_Chr01g0027231"/>
</dbReference>
<reference evidence="1" key="2">
    <citation type="submission" date="2020-06" db="EMBL/GenBank/DDBJ databases">
        <title>Helianthus annuus Genome sequencing and assembly Release 2.</title>
        <authorList>
            <person name="Gouzy J."/>
            <person name="Langlade N."/>
            <person name="Munos S."/>
        </authorList>
    </citation>
    <scope>NUCLEOTIDE SEQUENCE</scope>
    <source>
        <tissue evidence="1">Leaves</tissue>
    </source>
</reference>
<sequence>MALQIHHVFRPISPPSPPPSLTISSSSWPTEQSNIVEEVCRSFNLVKTPSSKTANKLRNLTVRSSLEASGTTVVVGVVTEVDKDTFWPIVNAAGDKYVVLHMYTQWWPEREVMNLV</sequence>
<dbReference type="Proteomes" id="UP000215914">
    <property type="component" value="Unassembled WGS sequence"/>
</dbReference>
<keyword evidence="2" id="KW-1185">Reference proteome</keyword>
<dbReference type="EMBL" id="MNCJ02000316">
    <property type="protein sequence ID" value="KAF5822497.1"/>
    <property type="molecule type" value="Genomic_DNA"/>
</dbReference>
<dbReference type="AlphaFoldDB" id="A0A9K3JWA1"/>
<organism evidence="1 2">
    <name type="scientific">Helianthus annuus</name>
    <name type="common">Common sunflower</name>
    <dbReference type="NCBI Taxonomy" id="4232"/>
    <lineage>
        <taxon>Eukaryota</taxon>
        <taxon>Viridiplantae</taxon>
        <taxon>Streptophyta</taxon>
        <taxon>Embryophyta</taxon>
        <taxon>Tracheophyta</taxon>
        <taxon>Spermatophyta</taxon>
        <taxon>Magnoliopsida</taxon>
        <taxon>eudicotyledons</taxon>
        <taxon>Gunneridae</taxon>
        <taxon>Pentapetalae</taxon>
        <taxon>asterids</taxon>
        <taxon>campanulids</taxon>
        <taxon>Asterales</taxon>
        <taxon>Asteraceae</taxon>
        <taxon>Asteroideae</taxon>
        <taxon>Heliantheae alliance</taxon>
        <taxon>Heliantheae</taxon>
        <taxon>Helianthus</taxon>
    </lineage>
</organism>
<evidence type="ECO:0000313" key="1">
    <source>
        <dbReference type="EMBL" id="KAF5822497.1"/>
    </source>
</evidence>
<accession>A0A9K3JWA1</accession>
<protein>
    <submittedName>
        <fullName evidence="1">Uncharacterized protein</fullName>
    </submittedName>
</protein>